<keyword evidence="3" id="KW-0539">Nucleus</keyword>
<dbReference type="GO" id="GO:0005634">
    <property type="term" value="C:nucleus"/>
    <property type="evidence" value="ECO:0007669"/>
    <property type="project" value="TreeGrafter"/>
</dbReference>
<evidence type="ECO:0000256" key="1">
    <source>
        <dbReference type="ARBA" id="ARBA00023015"/>
    </source>
</evidence>
<evidence type="ECO:0000259" key="5">
    <source>
        <dbReference type="SMART" id="SM00906"/>
    </source>
</evidence>
<evidence type="ECO:0000256" key="4">
    <source>
        <dbReference type="SAM" id="MobiDB-lite"/>
    </source>
</evidence>
<dbReference type="GO" id="GO:0008270">
    <property type="term" value="F:zinc ion binding"/>
    <property type="evidence" value="ECO:0007669"/>
    <property type="project" value="InterPro"/>
</dbReference>
<evidence type="ECO:0000256" key="2">
    <source>
        <dbReference type="ARBA" id="ARBA00023163"/>
    </source>
</evidence>
<dbReference type="InterPro" id="IPR007219">
    <property type="entry name" value="XnlR_reg_dom"/>
</dbReference>
<gene>
    <name evidence="6" type="ORF">FANTH_14012</name>
</gene>
<dbReference type="Pfam" id="PF04082">
    <property type="entry name" value="Fungal_trans"/>
    <property type="match status" value="1"/>
</dbReference>
<dbReference type="SMART" id="SM00906">
    <property type="entry name" value="Fungal_trans"/>
    <property type="match status" value="1"/>
</dbReference>
<evidence type="ECO:0000313" key="6">
    <source>
        <dbReference type="EMBL" id="KAF5230013.1"/>
    </source>
</evidence>
<reference evidence="6 7" key="1">
    <citation type="journal article" date="2020" name="BMC Genomics">
        <title>Correction to: Identification and distribution of gene clusters required for synthesis of sphingolipid metabolism inhibitors in diverse species of the filamentous fungus Fusarium.</title>
        <authorList>
            <person name="Kim H.S."/>
            <person name="Lohmar J.M."/>
            <person name="Busman M."/>
            <person name="Brown D.W."/>
            <person name="Naumann T.A."/>
            <person name="Divon H.H."/>
            <person name="Lysoe E."/>
            <person name="Uhlig S."/>
            <person name="Proctor R.H."/>
        </authorList>
    </citation>
    <scope>NUCLEOTIDE SEQUENCE [LARGE SCALE GENOMIC DNA]</scope>
    <source>
        <strain evidence="6 7">NRRL 25214</strain>
    </source>
</reference>
<dbReference type="PANTHER" id="PTHR47424:SF15">
    <property type="entry name" value="ZN(II)2CYS6 TRANSCRIPTION FACTOR (EUROFUNG)"/>
    <property type="match status" value="1"/>
</dbReference>
<dbReference type="GO" id="GO:0000981">
    <property type="term" value="F:DNA-binding transcription factor activity, RNA polymerase II-specific"/>
    <property type="evidence" value="ECO:0007669"/>
    <property type="project" value="TreeGrafter"/>
</dbReference>
<evidence type="ECO:0000256" key="3">
    <source>
        <dbReference type="ARBA" id="ARBA00023242"/>
    </source>
</evidence>
<dbReference type="PANTHER" id="PTHR47424">
    <property type="entry name" value="REGULATORY PROTEIN GAL4"/>
    <property type="match status" value="1"/>
</dbReference>
<sequence length="656" mass="73774">MPADNSNQILPSDKEHPVYPRKRRSNGVAQLNQQTGCFEYYGQTSTFSIASHLGKRLRQLEDVPDDDNEIPPATRRREDANYQHQEPRETCCQTLALDELPGFCDYVVPLNAIRSDRYIHEQIANRHMDSFFKTIHFLLPILSPATFKARYNSLRNLFGDRRLSLATLDDPTRPQFVCLMYAVLALGALYEDEREDSSLWASWYFAEAQNMLGHLLNASNLELIQALTLLGAYAQHAIKPNLAYILNGVAARLAFSNGLNVESMHGSLGVSTEVARRTWWIIYIQEVELSLDSGRPMCLGLAEMNMNYPKAQLPEGGSLTPSPDQDMFIPLLAEVTKITNEIMELSVKPTEPTEPTEPSKFKSEQREELLNKLERWRASLPHYLAFQDDNQYIHDNDAETWLYTCLSRQKSSLQIHYYLAIITLLQGSLPKNLSERHAATLVILLKVADDQLRERRCQRQVSEDSTDLQQLDTEAMEDDRRLCSLAVEVFDMIKLKASQRCAEVVRHFLGTWTPEQKTKGQDTYHSSVNGVGEFVTQQMPTTVTYSSLPLECCVIFSHEDERPCLQHDAAKAGPWGAKSIGNGDSSGSTSPHLSLSGLQAELHDAFYNSAADGIYTSHHTSFPGAETFGDYVVSIGMNGTVDGSWGLGDHHPYSAM</sequence>
<dbReference type="CDD" id="cd12148">
    <property type="entry name" value="fungal_TF_MHR"/>
    <property type="match status" value="1"/>
</dbReference>
<dbReference type="GO" id="GO:0006351">
    <property type="term" value="P:DNA-templated transcription"/>
    <property type="evidence" value="ECO:0007669"/>
    <property type="project" value="InterPro"/>
</dbReference>
<dbReference type="GO" id="GO:0000978">
    <property type="term" value="F:RNA polymerase II cis-regulatory region sequence-specific DNA binding"/>
    <property type="evidence" value="ECO:0007669"/>
    <property type="project" value="TreeGrafter"/>
</dbReference>
<dbReference type="Proteomes" id="UP000573603">
    <property type="component" value="Unassembled WGS sequence"/>
</dbReference>
<comment type="caution">
    <text evidence="6">The sequence shown here is derived from an EMBL/GenBank/DDBJ whole genome shotgun (WGS) entry which is preliminary data.</text>
</comment>
<name>A0A8H5DNG5_9HYPO</name>
<evidence type="ECO:0000313" key="7">
    <source>
        <dbReference type="Proteomes" id="UP000573603"/>
    </source>
</evidence>
<protein>
    <recommendedName>
        <fullName evidence="5">Xylanolytic transcriptional activator regulatory domain-containing protein</fullName>
    </recommendedName>
</protein>
<feature type="domain" description="Xylanolytic transcriptional activator regulatory" evidence="5">
    <location>
        <begin position="243"/>
        <end position="315"/>
    </location>
</feature>
<dbReference type="EMBL" id="JABEVY010000550">
    <property type="protein sequence ID" value="KAF5230013.1"/>
    <property type="molecule type" value="Genomic_DNA"/>
</dbReference>
<feature type="region of interest" description="Disordered" evidence="4">
    <location>
        <begin position="1"/>
        <end position="26"/>
    </location>
</feature>
<dbReference type="InterPro" id="IPR051127">
    <property type="entry name" value="Fungal_SecMet_Regulators"/>
</dbReference>
<accession>A0A8H5DNG5</accession>
<feature type="region of interest" description="Disordered" evidence="4">
    <location>
        <begin position="60"/>
        <end position="85"/>
    </location>
</feature>
<keyword evidence="2" id="KW-0804">Transcription</keyword>
<proteinExistence type="predicted"/>
<dbReference type="GO" id="GO:0000435">
    <property type="term" value="P:positive regulation of transcription from RNA polymerase II promoter by galactose"/>
    <property type="evidence" value="ECO:0007669"/>
    <property type="project" value="TreeGrafter"/>
</dbReference>
<keyword evidence="1" id="KW-0805">Transcription regulation</keyword>
<organism evidence="6 7">
    <name type="scientific">Fusarium anthophilum</name>
    <dbReference type="NCBI Taxonomy" id="48485"/>
    <lineage>
        <taxon>Eukaryota</taxon>
        <taxon>Fungi</taxon>
        <taxon>Dikarya</taxon>
        <taxon>Ascomycota</taxon>
        <taxon>Pezizomycotina</taxon>
        <taxon>Sordariomycetes</taxon>
        <taxon>Hypocreomycetidae</taxon>
        <taxon>Hypocreales</taxon>
        <taxon>Nectriaceae</taxon>
        <taxon>Fusarium</taxon>
        <taxon>Fusarium fujikuroi species complex</taxon>
    </lineage>
</organism>
<feature type="compositionally biased region" description="Basic and acidic residues" evidence="4">
    <location>
        <begin position="75"/>
        <end position="85"/>
    </location>
</feature>
<dbReference type="AlphaFoldDB" id="A0A8H5DNG5"/>
<keyword evidence="7" id="KW-1185">Reference proteome</keyword>
<feature type="compositionally biased region" description="Polar residues" evidence="4">
    <location>
        <begin position="1"/>
        <end position="10"/>
    </location>
</feature>